<dbReference type="Proteomes" id="UP001158067">
    <property type="component" value="Unassembled WGS sequence"/>
</dbReference>
<feature type="transmembrane region" description="Helical" evidence="3">
    <location>
        <begin position="12"/>
        <end position="34"/>
    </location>
</feature>
<feature type="coiled-coil region" evidence="1">
    <location>
        <begin position="113"/>
        <end position="200"/>
    </location>
</feature>
<name>A0ABY1QBS0_9BACT</name>
<feature type="region of interest" description="Disordered" evidence="2">
    <location>
        <begin position="428"/>
        <end position="447"/>
    </location>
</feature>
<organism evidence="4 5">
    <name type="scientific">Neorhodopirellula lusitana</name>
    <dbReference type="NCBI Taxonomy" id="445327"/>
    <lineage>
        <taxon>Bacteria</taxon>
        <taxon>Pseudomonadati</taxon>
        <taxon>Planctomycetota</taxon>
        <taxon>Planctomycetia</taxon>
        <taxon>Pirellulales</taxon>
        <taxon>Pirellulaceae</taxon>
        <taxon>Neorhodopirellula</taxon>
    </lineage>
</organism>
<evidence type="ECO:0000256" key="2">
    <source>
        <dbReference type="SAM" id="MobiDB-lite"/>
    </source>
</evidence>
<feature type="compositionally biased region" description="Gly residues" evidence="2">
    <location>
        <begin position="354"/>
        <end position="365"/>
    </location>
</feature>
<comment type="caution">
    <text evidence="4">The sequence shown here is derived from an EMBL/GenBank/DDBJ whole genome shotgun (WGS) entry which is preliminary data.</text>
</comment>
<dbReference type="RefSeq" id="WP_283433306.1">
    <property type="nucleotide sequence ID" value="NZ_FXUG01000007.1"/>
</dbReference>
<sequence length="691" mass="72860">MSRRHAGISPSLFPFLAVLICTLGTLILLLALVAQEAKDAAVAKTEQDQAANQELLAQAEAVPQSAVTLAAPVIDEDPDSSDGSGDAPKLTAKAASRLIDEEQFRLTELVSFRDAQTQNAEEKRNEVAHLEAAIRDLKEKLQELRTEMEAAAGTDEEGQETLDDALRIDDTTLVMMKQEAAKLRGEIAELKENERGQKARVVIVPHRGPNGTQRRPIYVECSEDGIQILPEGVHITQSQALAAAQGQNPNGNPLASALRVARRYAMQNYGDQVAPYPLLVLRPGGIPAYRLATALMKDWDDQYGYELVPGNVDLEFPGGDRVLQKDMEFAVHEASSRNFAVARAAFGRSYQSAGGSGDGDSGGSGTYENSYASSGGQSSGSQAGMSGEGSYAGGPSQPKPLPVLSAKSLDSQARSNGFSSAKDQRFANAYGGYQSPPGSQGESYGSNGAMNERAIEEFVRGGRSGGGTEANNDGMSGSTTNALGSTQSAGSDQANGSNESAESGDQGEGGSASSAGGAPGGTVASASGTSPSTEQTASSQSADGQPGSEQGGPESNPGSATPNDQNQQAPAASNLVRREGRDWAMPEAFRGMGGTEVVRPISMICRHDRYELLEQGRVVTTFPFANQGVHQSTLQLATAVRDRVSRWGATLPGGRWQPRLDVQVGPHAEQRFHELETLMQGSGVEIYRRTQ</sequence>
<reference evidence="4 5" key="1">
    <citation type="submission" date="2017-05" db="EMBL/GenBank/DDBJ databases">
        <authorList>
            <person name="Varghese N."/>
            <person name="Submissions S."/>
        </authorList>
    </citation>
    <scope>NUCLEOTIDE SEQUENCE [LARGE SCALE GENOMIC DNA]</scope>
    <source>
        <strain evidence="4 5">DSM 25457</strain>
    </source>
</reference>
<feature type="compositionally biased region" description="Polar residues" evidence="2">
    <location>
        <begin position="534"/>
        <end position="543"/>
    </location>
</feature>
<keyword evidence="5" id="KW-1185">Reference proteome</keyword>
<feature type="compositionally biased region" description="Polar residues" evidence="2">
    <location>
        <begin position="469"/>
        <end position="498"/>
    </location>
</feature>
<keyword evidence="1" id="KW-0175">Coiled coil</keyword>
<dbReference type="EMBL" id="FXUG01000007">
    <property type="protein sequence ID" value="SMP62137.1"/>
    <property type="molecule type" value="Genomic_DNA"/>
</dbReference>
<feature type="region of interest" description="Disordered" evidence="2">
    <location>
        <begin position="461"/>
        <end position="579"/>
    </location>
</feature>
<keyword evidence="3" id="KW-0812">Transmembrane</keyword>
<feature type="compositionally biased region" description="Low complexity" evidence="2">
    <location>
        <begin position="370"/>
        <end position="385"/>
    </location>
</feature>
<keyword evidence="3" id="KW-1133">Transmembrane helix</keyword>
<keyword evidence="3" id="KW-0472">Membrane</keyword>
<accession>A0ABY1QBS0</accession>
<evidence type="ECO:0000313" key="5">
    <source>
        <dbReference type="Proteomes" id="UP001158067"/>
    </source>
</evidence>
<feature type="compositionally biased region" description="Low complexity" evidence="2">
    <location>
        <begin position="511"/>
        <end position="533"/>
    </location>
</feature>
<feature type="region of interest" description="Disordered" evidence="2">
    <location>
        <begin position="350"/>
        <end position="403"/>
    </location>
</feature>
<gene>
    <name evidence="4" type="ORF">SAMN06265222_107243</name>
</gene>
<evidence type="ECO:0000256" key="3">
    <source>
        <dbReference type="SAM" id="Phobius"/>
    </source>
</evidence>
<evidence type="ECO:0000256" key="1">
    <source>
        <dbReference type="SAM" id="Coils"/>
    </source>
</evidence>
<evidence type="ECO:0000313" key="4">
    <source>
        <dbReference type="EMBL" id="SMP62137.1"/>
    </source>
</evidence>
<proteinExistence type="predicted"/>
<feature type="compositionally biased region" description="Polar residues" evidence="2">
    <location>
        <begin position="556"/>
        <end position="571"/>
    </location>
</feature>
<feature type="compositionally biased region" description="Polar residues" evidence="2">
    <location>
        <begin position="436"/>
        <end position="447"/>
    </location>
</feature>
<protein>
    <submittedName>
        <fullName evidence="4">Uncharacterized protein</fullName>
    </submittedName>
</protein>